<dbReference type="EMBL" id="QEAP01000513">
    <property type="protein sequence ID" value="TPX65011.1"/>
    <property type="molecule type" value="Genomic_DNA"/>
</dbReference>
<feature type="active site" description="Nucleophile" evidence="6">
    <location>
        <position position="179"/>
    </location>
</feature>
<evidence type="ECO:0000256" key="7">
    <source>
        <dbReference type="PIRSR" id="PIRSR600246-2"/>
    </source>
</evidence>
<dbReference type="InterPro" id="IPR000246">
    <property type="entry name" value="Peptidase_T2"/>
</dbReference>
<keyword evidence="10" id="KW-1185">Reference proteome</keyword>
<evidence type="ECO:0000256" key="5">
    <source>
        <dbReference type="ARBA" id="ARBA00022813"/>
    </source>
</evidence>
<dbReference type="AlphaFoldDB" id="A0A507EMF3"/>
<evidence type="ECO:0000313" key="10">
    <source>
        <dbReference type="Proteomes" id="UP000320333"/>
    </source>
</evidence>
<evidence type="ECO:0000256" key="8">
    <source>
        <dbReference type="PIRSR" id="PIRSR600246-3"/>
    </source>
</evidence>
<dbReference type="EC" id="3.4.19.5" evidence="2"/>
<evidence type="ECO:0000256" key="3">
    <source>
        <dbReference type="ARBA" id="ARBA00022670"/>
    </source>
</evidence>
<proteinExistence type="predicted"/>
<evidence type="ECO:0000256" key="1">
    <source>
        <dbReference type="ARBA" id="ARBA00000306"/>
    </source>
</evidence>
<comment type="caution">
    <text evidence="9">The sequence shown here is derived from an EMBL/GenBank/DDBJ whole genome shotgun (WGS) entry which is preliminary data.</text>
</comment>
<name>A0A507EMF3_9FUNG</name>
<feature type="site" description="Cleavage; by autolysis" evidence="8">
    <location>
        <begin position="178"/>
        <end position="179"/>
    </location>
</feature>
<dbReference type="PANTHER" id="PTHR10188:SF6">
    <property type="entry name" value="N(4)-(BETA-N-ACETYLGLUCOSAMINYL)-L-ASPARAGINASE"/>
    <property type="match status" value="1"/>
</dbReference>
<dbReference type="GO" id="GO:0008798">
    <property type="term" value="F:beta-aspartyl-peptidase activity"/>
    <property type="evidence" value="ECO:0007669"/>
    <property type="project" value="UniProtKB-EC"/>
</dbReference>
<dbReference type="Gene3D" id="3.60.20.30">
    <property type="entry name" value="(Glycosyl)asparaginase"/>
    <property type="match status" value="1"/>
</dbReference>
<evidence type="ECO:0000256" key="2">
    <source>
        <dbReference type="ARBA" id="ARBA00012879"/>
    </source>
</evidence>
<protein>
    <recommendedName>
        <fullName evidence="2">beta-aspartyl-peptidase</fullName>
        <ecNumber evidence="2">3.4.19.5</ecNumber>
    </recommendedName>
</protein>
<reference evidence="9 10" key="1">
    <citation type="journal article" date="2019" name="Sci. Rep.">
        <title>Comparative genomics of chytrid fungi reveal insights into the obligate biotrophic and pathogenic lifestyle of Synchytrium endobioticum.</title>
        <authorList>
            <person name="van de Vossenberg B.T.L.H."/>
            <person name="Warris S."/>
            <person name="Nguyen H.D.T."/>
            <person name="van Gent-Pelzer M.P.E."/>
            <person name="Joly D.L."/>
            <person name="van de Geest H.C."/>
            <person name="Bonants P.J.M."/>
            <person name="Smith D.S."/>
            <person name="Levesque C.A."/>
            <person name="van der Lee T.A.J."/>
        </authorList>
    </citation>
    <scope>NUCLEOTIDE SEQUENCE [LARGE SCALE GENOMIC DNA]</scope>
    <source>
        <strain evidence="9 10">CBS 675.73</strain>
    </source>
</reference>
<comment type="catalytic activity">
    <reaction evidence="1">
        <text>Cleavage of a beta-linked Asp residue from the N-terminus of a polypeptide.</text>
        <dbReference type="EC" id="3.4.19.5"/>
    </reaction>
</comment>
<dbReference type="STRING" id="246404.A0A507EMF3"/>
<sequence length="314" mass="33186">MAKPILVIHGGAGIIPRESLTPEMRQKFLEGLENALKAGWNKLGTGCSATDSVAAAVACMEDSPLFNAGCGSVFTRAGSIRMEASIMDGATRQFGAATQLKSTKNPIQLAQLILEKQPNTHGFLCGEEAEEFGALHNLPQEPQEYFKTERRWKQHLEGLELDKRPQVSEDFSVVGPKGTVGAVALDVQGNLAAATSTGGKTNKMSSRLGDTPLIGCGTYAENGLVACSGTGDGEFFIRSVASYDIAAQMKYGGKSVQDASKFTLKSIEDLGGSGGLIALDSEGRFAMPNSGGMFRGWIGQDGVPHTAIFVDEEC</sequence>
<keyword evidence="3" id="KW-0645">Protease</keyword>
<dbReference type="FunFam" id="3.60.20.30:FF:000001">
    <property type="entry name" value="Isoaspartyl peptidase/L-asparaginase"/>
    <property type="match status" value="1"/>
</dbReference>
<keyword evidence="5" id="KW-0068">Autocatalytic cleavage</keyword>
<dbReference type="GO" id="GO:0016811">
    <property type="term" value="F:hydrolase activity, acting on carbon-nitrogen (but not peptide) bonds, in linear amides"/>
    <property type="evidence" value="ECO:0007669"/>
    <property type="project" value="UniProtKB-ARBA"/>
</dbReference>
<dbReference type="GO" id="GO:0006508">
    <property type="term" value="P:proteolysis"/>
    <property type="evidence" value="ECO:0007669"/>
    <property type="project" value="UniProtKB-KW"/>
</dbReference>
<dbReference type="PANTHER" id="PTHR10188">
    <property type="entry name" value="L-ASPARAGINASE"/>
    <property type="match status" value="1"/>
</dbReference>
<keyword evidence="4" id="KW-0378">Hydrolase</keyword>
<feature type="binding site" evidence="7">
    <location>
        <begin position="207"/>
        <end position="210"/>
    </location>
    <ligand>
        <name>substrate</name>
    </ligand>
</feature>
<accession>A0A507EMF3</accession>
<dbReference type="InterPro" id="IPR029055">
    <property type="entry name" value="Ntn_hydrolases_N"/>
</dbReference>
<dbReference type="Pfam" id="PF01112">
    <property type="entry name" value="Asparaginase_2"/>
    <property type="match status" value="1"/>
</dbReference>
<organism evidence="9 10">
    <name type="scientific">Chytriomyces confervae</name>
    <dbReference type="NCBI Taxonomy" id="246404"/>
    <lineage>
        <taxon>Eukaryota</taxon>
        <taxon>Fungi</taxon>
        <taxon>Fungi incertae sedis</taxon>
        <taxon>Chytridiomycota</taxon>
        <taxon>Chytridiomycota incertae sedis</taxon>
        <taxon>Chytridiomycetes</taxon>
        <taxon>Chytridiales</taxon>
        <taxon>Chytriomycetaceae</taxon>
        <taxon>Chytriomyces</taxon>
    </lineage>
</organism>
<feature type="binding site" evidence="7">
    <location>
        <begin position="230"/>
        <end position="233"/>
    </location>
    <ligand>
        <name>substrate</name>
    </ligand>
</feature>
<dbReference type="Proteomes" id="UP000320333">
    <property type="component" value="Unassembled WGS sequence"/>
</dbReference>
<evidence type="ECO:0000313" key="9">
    <source>
        <dbReference type="EMBL" id="TPX65011.1"/>
    </source>
</evidence>
<dbReference type="CDD" id="cd04701">
    <property type="entry name" value="Asparaginase_2"/>
    <property type="match status" value="1"/>
</dbReference>
<dbReference type="OrthoDB" id="2262349at2759"/>
<gene>
    <name evidence="9" type="ORF">CcCBS67573_g08252</name>
</gene>
<dbReference type="SUPFAM" id="SSF56235">
    <property type="entry name" value="N-terminal nucleophile aminohydrolases (Ntn hydrolases)"/>
    <property type="match status" value="1"/>
</dbReference>
<evidence type="ECO:0000256" key="6">
    <source>
        <dbReference type="PIRSR" id="PIRSR600246-1"/>
    </source>
</evidence>
<evidence type="ECO:0000256" key="4">
    <source>
        <dbReference type="ARBA" id="ARBA00022801"/>
    </source>
</evidence>